<protein>
    <recommendedName>
        <fullName evidence="3">Pentapeptide repeat-containing protein</fullName>
    </recommendedName>
</protein>
<dbReference type="EMBL" id="NKFA01000008">
    <property type="protein sequence ID" value="OXI42014.1"/>
    <property type="molecule type" value="Genomic_DNA"/>
</dbReference>
<sequence>MRDAIEKQLRWDEKLSQSTNQEIALAVKQRNDLPSSPFHRTEDGLADFRGFPLKVQLSRMTISDVDFSDSICLLAGSLNNCNVRRSRFSGAKFDGRFVGFLFEDCDFEKVSLKNSALGSASFLNCNFSGANMIDVMARGASFAKCSFDRANMKKAVLLACTFHDCTFDGAKFHNGSLVGCKFFGNRPTDDQLGNTMI</sequence>
<dbReference type="SUPFAM" id="SSF141571">
    <property type="entry name" value="Pentapeptide repeat-like"/>
    <property type="match status" value="1"/>
</dbReference>
<evidence type="ECO:0000313" key="2">
    <source>
        <dbReference type="Proteomes" id="UP000214600"/>
    </source>
</evidence>
<reference evidence="2" key="1">
    <citation type="submission" date="2017-06" db="EMBL/GenBank/DDBJ databases">
        <authorList>
            <person name="LiPuma J."/>
            <person name="Spilker T."/>
        </authorList>
    </citation>
    <scope>NUCLEOTIDE SEQUENCE [LARGE SCALE GENOMIC DNA]</scope>
    <source>
        <strain evidence="2">AU17325</strain>
    </source>
</reference>
<dbReference type="AlphaFoldDB" id="A0A228IHY9"/>
<evidence type="ECO:0008006" key="3">
    <source>
        <dbReference type="Google" id="ProtNLM"/>
    </source>
</evidence>
<proteinExistence type="predicted"/>
<dbReference type="PANTHER" id="PTHR14136:SF17">
    <property type="entry name" value="BTB_POZ DOMAIN-CONTAINING PROTEIN KCTD9"/>
    <property type="match status" value="1"/>
</dbReference>
<accession>A0A228IHY9</accession>
<comment type="caution">
    <text evidence="1">The sequence shown here is derived from an EMBL/GenBank/DDBJ whole genome shotgun (WGS) entry which is preliminary data.</text>
</comment>
<dbReference type="InterPro" id="IPR051082">
    <property type="entry name" value="Pentapeptide-BTB/POZ_domain"/>
</dbReference>
<evidence type="ECO:0000313" key="1">
    <source>
        <dbReference type="EMBL" id="OXI42014.1"/>
    </source>
</evidence>
<dbReference type="Pfam" id="PF00805">
    <property type="entry name" value="Pentapeptide"/>
    <property type="match status" value="2"/>
</dbReference>
<organism evidence="1 2">
    <name type="scientific">Burkholderia aenigmatica</name>
    <dbReference type="NCBI Taxonomy" id="2015348"/>
    <lineage>
        <taxon>Bacteria</taxon>
        <taxon>Pseudomonadati</taxon>
        <taxon>Pseudomonadota</taxon>
        <taxon>Betaproteobacteria</taxon>
        <taxon>Burkholderiales</taxon>
        <taxon>Burkholderiaceae</taxon>
        <taxon>Burkholderia</taxon>
        <taxon>Burkholderia cepacia complex</taxon>
    </lineage>
</organism>
<dbReference type="OrthoDB" id="237820at2"/>
<name>A0A228IHY9_9BURK</name>
<reference evidence="1 2" key="2">
    <citation type="submission" date="2017-08" db="EMBL/GenBank/DDBJ databases">
        <title>WGS of novel Burkholderia cepaca complex species.</title>
        <authorList>
            <person name="Lipuma J."/>
            <person name="Spilker T."/>
        </authorList>
    </citation>
    <scope>NUCLEOTIDE SEQUENCE [LARGE SCALE GENOMIC DNA]</scope>
    <source>
        <strain evidence="1 2">AU17325</strain>
    </source>
</reference>
<dbReference type="InterPro" id="IPR001646">
    <property type="entry name" value="5peptide_repeat"/>
</dbReference>
<dbReference type="PANTHER" id="PTHR14136">
    <property type="entry name" value="BTB_POZ DOMAIN-CONTAINING PROTEIN KCTD9"/>
    <property type="match status" value="1"/>
</dbReference>
<dbReference type="Proteomes" id="UP000214600">
    <property type="component" value="Unassembled WGS sequence"/>
</dbReference>
<gene>
    <name evidence="1" type="ORF">CFB84_22435</name>
</gene>
<dbReference type="Gene3D" id="2.160.20.80">
    <property type="entry name" value="E3 ubiquitin-protein ligase SopA"/>
    <property type="match status" value="1"/>
</dbReference>